<dbReference type="InterPro" id="IPR036568">
    <property type="entry name" value="GGCT-like_sf"/>
</dbReference>
<dbReference type="OrthoDB" id="9798388at2"/>
<dbReference type="AlphaFoldDB" id="A0A244CKK5"/>
<reference evidence="2 3" key="1">
    <citation type="submission" date="2017-02" db="EMBL/GenBank/DDBJ databases">
        <title>Pseudoalteromonas ulvae TC14 Genome.</title>
        <authorList>
            <person name="Molmeret M."/>
        </authorList>
    </citation>
    <scope>NUCLEOTIDE SEQUENCE [LARGE SCALE GENOMIC DNA]</scope>
    <source>
        <strain evidence="2">TC14</strain>
    </source>
</reference>
<protein>
    <submittedName>
        <fullName evidence="2">UDP-N-acetylmuramate--alanine ligase</fullName>
    </submittedName>
</protein>
<dbReference type="GO" id="GO:0016874">
    <property type="term" value="F:ligase activity"/>
    <property type="evidence" value="ECO:0007669"/>
    <property type="project" value="UniProtKB-KW"/>
</dbReference>
<keyword evidence="2" id="KW-0436">Ligase</keyword>
<keyword evidence="3" id="KW-1185">Reference proteome</keyword>
<evidence type="ECO:0000313" key="2">
    <source>
        <dbReference type="EMBL" id="OUL55878.1"/>
    </source>
</evidence>
<dbReference type="InterPro" id="IPR009288">
    <property type="entry name" value="AIG2-like_dom"/>
</dbReference>
<dbReference type="InterPro" id="IPR013024">
    <property type="entry name" value="GGCT-like"/>
</dbReference>
<evidence type="ECO:0000259" key="1">
    <source>
        <dbReference type="Pfam" id="PF06094"/>
    </source>
</evidence>
<sequence length="115" mass="12888">MEALFSYGTLQQQAVQLDTFGRKLIGEADTLAGFIIDKVEITDAAVLKSSGQRFHPILRHSGNLNDCVPGTIFLVTHDELKQADDYEVDDYKRVLLTFVSGKQAWCYVDAQTTQF</sequence>
<feature type="domain" description="Gamma-glutamylcyclotransferase AIG2-like" evidence="1">
    <location>
        <begin position="4"/>
        <end position="109"/>
    </location>
</feature>
<proteinExistence type="predicted"/>
<gene>
    <name evidence="2" type="ORF">B1199_20580</name>
</gene>
<evidence type="ECO:0000313" key="3">
    <source>
        <dbReference type="Proteomes" id="UP000194841"/>
    </source>
</evidence>
<dbReference type="EMBL" id="MWPV01000009">
    <property type="protein sequence ID" value="OUL55878.1"/>
    <property type="molecule type" value="Genomic_DNA"/>
</dbReference>
<accession>A0A244CKK5</accession>
<name>A0A244CKK5_PSEDV</name>
<dbReference type="CDD" id="cd06661">
    <property type="entry name" value="GGCT_like"/>
    <property type="match status" value="1"/>
</dbReference>
<comment type="caution">
    <text evidence="2">The sequence shown here is derived from an EMBL/GenBank/DDBJ whole genome shotgun (WGS) entry which is preliminary data.</text>
</comment>
<dbReference type="Pfam" id="PF06094">
    <property type="entry name" value="GGACT"/>
    <property type="match status" value="1"/>
</dbReference>
<dbReference type="SUPFAM" id="SSF110857">
    <property type="entry name" value="Gamma-glutamyl cyclotransferase-like"/>
    <property type="match status" value="1"/>
</dbReference>
<organism evidence="2 3">
    <name type="scientific">Pseudoalteromonas ulvae</name>
    <dbReference type="NCBI Taxonomy" id="107327"/>
    <lineage>
        <taxon>Bacteria</taxon>
        <taxon>Pseudomonadati</taxon>
        <taxon>Pseudomonadota</taxon>
        <taxon>Gammaproteobacteria</taxon>
        <taxon>Alteromonadales</taxon>
        <taxon>Pseudoalteromonadaceae</taxon>
        <taxon>Pseudoalteromonas</taxon>
    </lineage>
</organism>
<dbReference type="RefSeq" id="WP_086746021.1">
    <property type="nucleotide sequence ID" value="NZ_MWPV01000009.1"/>
</dbReference>
<dbReference type="Proteomes" id="UP000194841">
    <property type="component" value="Unassembled WGS sequence"/>
</dbReference>
<dbReference type="Gene3D" id="3.10.490.10">
    <property type="entry name" value="Gamma-glutamyl cyclotransferase-like"/>
    <property type="match status" value="1"/>
</dbReference>